<proteinExistence type="predicted"/>
<dbReference type="VEuPathDB" id="FungiDB:SDRG_10242"/>
<dbReference type="InParanoid" id="T0Q2J0"/>
<dbReference type="eggNOG" id="ENOG502S2XQ">
    <property type="taxonomic scope" value="Eukaryota"/>
</dbReference>
<dbReference type="PANTHER" id="PTHR15857">
    <property type="entry name" value="COMM DOMAIN CONTAINING PROTEIN 2"/>
    <property type="match status" value="1"/>
</dbReference>
<evidence type="ECO:0000313" key="3">
    <source>
        <dbReference type="Proteomes" id="UP000030762"/>
    </source>
</evidence>
<keyword evidence="3" id="KW-1185">Reference proteome</keyword>
<name>T0Q2J0_SAPDV</name>
<dbReference type="OMA" id="NGDHNTQ"/>
<dbReference type="Pfam" id="PF21672">
    <property type="entry name" value="COMM_HN"/>
    <property type="match status" value="1"/>
</dbReference>
<protein>
    <recommendedName>
        <fullName evidence="1">COMM domain-containing protein</fullName>
    </recommendedName>
</protein>
<gene>
    <name evidence="2" type="ORF">SDRG_10242</name>
</gene>
<dbReference type="PANTHER" id="PTHR15857:SF0">
    <property type="entry name" value="COMM DOMAIN-CONTAINING PROTEIN 2"/>
    <property type="match status" value="1"/>
</dbReference>
<accession>T0Q2J0</accession>
<evidence type="ECO:0000313" key="2">
    <source>
        <dbReference type="EMBL" id="EQC32044.1"/>
    </source>
</evidence>
<dbReference type="OrthoDB" id="10257479at2759"/>
<organism evidence="2 3">
    <name type="scientific">Saprolegnia diclina (strain VS20)</name>
    <dbReference type="NCBI Taxonomy" id="1156394"/>
    <lineage>
        <taxon>Eukaryota</taxon>
        <taxon>Sar</taxon>
        <taxon>Stramenopiles</taxon>
        <taxon>Oomycota</taxon>
        <taxon>Saprolegniomycetes</taxon>
        <taxon>Saprolegniales</taxon>
        <taxon>Saprolegniaceae</taxon>
        <taxon>Saprolegnia</taxon>
    </lineage>
</organism>
<dbReference type="InterPro" id="IPR037354">
    <property type="entry name" value="Commd2"/>
</dbReference>
<dbReference type="RefSeq" id="XP_008614446.1">
    <property type="nucleotide sequence ID" value="XM_008616224.1"/>
</dbReference>
<dbReference type="Proteomes" id="UP000030762">
    <property type="component" value="Unassembled WGS sequence"/>
</dbReference>
<evidence type="ECO:0000259" key="1">
    <source>
        <dbReference type="PROSITE" id="PS51269"/>
    </source>
</evidence>
<dbReference type="PROSITE" id="PS51269">
    <property type="entry name" value="COMM"/>
    <property type="match status" value="1"/>
</dbReference>
<dbReference type="GeneID" id="19950969"/>
<dbReference type="STRING" id="1156394.T0Q2J0"/>
<sequence>MGLHQGLVDGAATLATLTAQQLEEFCSMLPLVAAPATAEKKLKRKLTRHASQYGWSAIDLEKATASLCVILADAAKRGSSVQELVTSLTELRLSQDHLGVLAAYYEAQREAIKAATAWNPSLDVPAYHNLSWRLDMEVGTRLLHHKASPALSLSLETLGAHGAVASRTLATDYAILRALHVSLKEALKEAQSTHCSRVQRYLQ</sequence>
<feature type="domain" description="COMM" evidence="1">
    <location>
        <begin position="126"/>
        <end position="194"/>
    </location>
</feature>
<dbReference type="EMBL" id="JH767165">
    <property type="protein sequence ID" value="EQC32044.1"/>
    <property type="molecule type" value="Genomic_DNA"/>
</dbReference>
<dbReference type="AlphaFoldDB" id="T0Q2J0"/>
<dbReference type="InterPro" id="IPR017920">
    <property type="entry name" value="COMM"/>
</dbReference>
<reference evidence="2 3" key="1">
    <citation type="submission" date="2012-04" db="EMBL/GenBank/DDBJ databases">
        <title>The Genome Sequence of Saprolegnia declina VS20.</title>
        <authorList>
            <consortium name="The Broad Institute Genome Sequencing Platform"/>
            <person name="Russ C."/>
            <person name="Nusbaum C."/>
            <person name="Tyler B."/>
            <person name="van West P."/>
            <person name="Dieguez-Uribeondo J."/>
            <person name="de Bruijn I."/>
            <person name="Tripathy S."/>
            <person name="Jiang R."/>
            <person name="Young S.K."/>
            <person name="Zeng Q."/>
            <person name="Gargeya S."/>
            <person name="Fitzgerald M."/>
            <person name="Haas B."/>
            <person name="Abouelleil A."/>
            <person name="Alvarado L."/>
            <person name="Arachchi H.M."/>
            <person name="Berlin A."/>
            <person name="Chapman S.B."/>
            <person name="Goldberg J."/>
            <person name="Griggs A."/>
            <person name="Gujja S."/>
            <person name="Hansen M."/>
            <person name="Howarth C."/>
            <person name="Imamovic A."/>
            <person name="Larimer J."/>
            <person name="McCowen C."/>
            <person name="Montmayeur A."/>
            <person name="Murphy C."/>
            <person name="Neiman D."/>
            <person name="Pearson M."/>
            <person name="Priest M."/>
            <person name="Roberts A."/>
            <person name="Saif S."/>
            <person name="Shea T."/>
            <person name="Sisk P."/>
            <person name="Sykes S."/>
            <person name="Wortman J."/>
            <person name="Nusbaum C."/>
            <person name="Birren B."/>
        </authorList>
    </citation>
    <scope>NUCLEOTIDE SEQUENCE [LARGE SCALE GENOMIC DNA]</scope>
    <source>
        <strain evidence="2 3">VS20</strain>
    </source>
</reference>